<dbReference type="InterPro" id="IPR004630">
    <property type="entry name" value="UPF0324_YeiH-like"/>
</dbReference>
<evidence type="ECO:0000256" key="1">
    <source>
        <dbReference type="ARBA" id="ARBA00004651"/>
    </source>
</evidence>
<evidence type="ECO:0000256" key="4">
    <source>
        <dbReference type="ARBA" id="ARBA00022692"/>
    </source>
</evidence>
<feature type="transmembrane region" description="Helical" evidence="7">
    <location>
        <begin position="37"/>
        <end position="57"/>
    </location>
</feature>
<gene>
    <name evidence="8" type="ORF">A9C11_09965</name>
</gene>
<protein>
    <submittedName>
        <fullName evidence="8">Uncharacterized protein</fullName>
    </submittedName>
</protein>
<evidence type="ECO:0000256" key="3">
    <source>
        <dbReference type="ARBA" id="ARBA00022475"/>
    </source>
</evidence>
<dbReference type="InterPro" id="IPR018383">
    <property type="entry name" value="UPF0324_pro"/>
</dbReference>
<feature type="transmembrane region" description="Helical" evidence="7">
    <location>
        <begin position="128"/>
        <end position="146"/>
    </location>
</feature>
<feature type="transmembrane region" description="Helical" evidence="7">
    <location>
        <begin position="226"/>
        <end position="244"/>
    </location>
</feature>
<feature type="transmembrane region" description="Helical" evidence="7">
    <location>
        <begin position="287"/>
        <end position="304"/>
    </location>
</feature>
<dbReference type="Proteomes" id="UP000077748">
    <property type="component" value="Chromosome"/>
</dbReference>
<feature type="transmembrane region" description="Helical" evidence="7">
    <location>
        <begin position="256"/>
        <end position="275"/>
    </location>
</feature>
<keyword evidence="3" id="KW-1003">Cell membrane</keyword>
<reference evidence="8 9" key="1">
    <citation type="submission" date="2016-05" db="EMBL/GenBank/DDBJ databases">
        <title>Genome Sequence of Pseudomonas citronellolis Strain SJTE-3, an Estrogens and Persistent Organic Pollutants degradation strain.</title>
        <authorList>
            <person name="Liang R."/>
        </authorList>
    </citation>
    <scope>NUCLEOTIDE SEQUENCE [LARGE SCALE GENOMIC DNA]</scope>
    <source>
        <strain evidence="8 9">SJTE-3</strain>
    </source>
</reference>
<dbReference type="RefSeq" id="WP_064582563.1">
    <property type="nucleotide sequence ID" value="NZ_CP015878.1"/>
</dbReference>
<evidence type="ECO:0000256" key="7">
    <source>
        <dbReference type="SAM" id="Phobius"/>
    </source>
</evidence>
<dbReference type="EMBL" id="CP015878">
    <property type="protein sequence ID" value="ANI14291.1"/>
    <property type="molecule type" value="Genomic_DNA"/>
</dbReference>
<keyword evidence="6 7" id="KW-0472">Membrane</keyword>
<organism evidence="8 9">
    <name type="scientific">Pseudomonas citronellolis</name>
    <dbReference type="NCBI Taxonomy" id="53408"/>
    <lineage>
        <taxon>Bacteria</taxon>
        <taxon>Pseudomonadati</taxon>
        <taxon>Pseudomonadota</taxon>
        <taxon>Gammaproteobacteria</taxon>
        <taxon>Pseudomonadales</taxon>
        <taxon>Pseudomonadaceae</taxon>
        <taxon>Pseudomonas</taxon>
    </lineage>
</organism>
<keyword evidence="5 7" id="KW-1133">Transmembrane helix</keyword>
<keyword evidence="4 7" id="KW-0812">Transmembrane</keyword>
<dbReference type="NCBIfam" id="TIGR00698">
    <property type="entry name" value="YeiH family putative sulfate export transporter"/>
    <property type="match status" value="1"/>
</dbReference>
<comment type="subcellular location">
    <subcellularLocation>
        <location evidence="1">Cell membrane</location>
        <topology evidence="1">Multi-pass membrane protein</topology>
    </subcellularLocation>
</comment>
<accession>A0A1A9KA16</accession>
<evidence type="ECO:0000313" key="8">
    <source>
        <dbReference type="EMBL" id="ANI14291.1"/>
    </source>
</evidence>
<evidence type="ECO:0000313" key="9">
    <source>
        <dbReference type="Proteomes" id="UP000077748"/>
    </source>
</evidence>
<dbReference type="PANTHER" id="PTHR30106">
    <property type="entry name" value="INNER MEMBRANE PROTEIN YEIH-RELATED"/>
    <property type="match status" value="1"/>
</dbReference>
<dbReference type="PANTHER" id="PTHR30106:SF2">
    <property type="entry name" value="UPF0324 INNER MEMBRANE PROTEIN YEIH"/>
    <property type="match status" value="1"/>
</dbReference>
<dbReference type="GO" id="GO:0005886">
    <property type="term" value="C:plasma membrane"/>
    <property type="evidence" value="ECO:0007669"/>
    <property type="project" value="UniProtKB-SubCell"/>
</dbReference>
<feature type="transmembrane region" description="Helical" evidence="7">
    <location>
        <begin position="91"/>
        <end position="116"/>
    </location>
</feature>
<evidence type="ECO:0000256" key="6">
    <source>
        <dbReference type="ARBA" id="ARBA00023136"/>
    </source>
</evidence>
<proteinExistence type="inferred from homology"/>
<name>A0A1A9KA16_9PSED</name>
<comment type="similarity">
    <text evidence="2">Belongs to the UPF0324 family.</text>
</comment>
<sequence length="343" mass="35525">MLTRLRRTPYLVPGALLCLLIAGAANLLVRVPAINHLGLGSLTLAILLGLLLGNLGLARFGGLRPGVELSRQQLLRLGVVLYGLRLTFQDIAALGPAALVIDVLMVASTLLVAGWVGVRWLKLPRESALLIGAGSAICGAAAVMASSPVLRARAEHTAVAVATVVLFGTLAMLLHPLLFAHLPHLFGSAKAFGIFSGSTIHEVAQVVAAGRAMDPAAADAALISKMLRVLLLAPALLCLGRFAASEEAAGEGKRRLHIPGFAVAFLLVTGLRSLGLVPHAWLAPLQQLDDVLLGMAMAALGLATRLGDLRREGPKPLLLGAGLFVFLLVGGGLINSGVQHLLG</sequence>
<feature type="transmembrane region" description="Helical" evidence="7">
    <location>
        <begin position="316"/>
        <end position="334"/>
    </location>
</feature>
<dbReference type="AlphaFoldDB" id="A0A1A9KA16"/>
<evidence type="ECO:0000256" key="2">
    <source>
        <dbReference type="ARBA" id="ARBA00007977"/>
    </source>
</evidence>
<dbReference type="Pfam" id="PF03601">
    <property type="entry name" value="Cons_hypoth698"/>
    <property type="match status" value="1"/>
</dbReference>
<feature type="transmembrane region" description="Helical" evidence="7">
    <location>
        <begin position="158"/>
        <end position="178"/>
    </location>
</feature>
<evidence type="ECO:0000256" key="5">
    <source>
        <dbReference type="ARBA" id="ARBA00022989"/>
    </source>
</evidence>